<dbReference type="AlphaFoldDB" id="A0A0E9UUH6"/>
<reference evidence="1" key="2">
    <citation type="journal article" date="2015" name="Fish Shellfish Immunol.">
        <title>Early steps in the European eel (Anguilla anguilla)-Vibrio vulnificus interaction in the gills: Role of the RtxA13 toxin.</title>
        <authorList>
            <person name="Callol A."/>
            <person name="Pajuelo D."/>
            <person name="Ebbesson L."/>
            <person name="Teles M."/>
            <person name="MacKenzie S."/>
            <person name="Amaro C."/>
        </authorList>
    </citation>
    <scope>NUCLEOTIDE SEQUENCE</scope>
</reference>
<proteinExistence type="predicted"/>
<accession>A0A0E9UUH6</accession>
<evidence type="ECO:0000313" key="1">
    <source>
        <dbReference type="EMBL" id="JAH69462.1"/>
    </source>
</evidence>
<organism evidence="1">
    <name type="scientific">Anguilla anguilla</name>
    <name type="common">European freshwater eel</name>
    <name type="synonym">Muraena anguilla</name>
    <dbReference type="NCBI Taxonomy" id="7936"/>
    <lineage>
        <taxon>Eukaryota</taxon>
        <taxon>Metazoa</taxon>
        <taxon>Chordata</taxon>
        <taxon>Craniata</taxon>
        <taxon>Vertebrata</taxon>
        <taxon>Euteleostomi</taxon>
        <taxon>Actinopterygii</taxon>
        <taxon>Neopterygii</taxon>
        <taxon>Teleostei</taxon>
        <taxon>Anguilliformes</taxon>
        <taxon>Anguillidae</taxon>
        <taxon>Anguilla</taxon>
    </lineage>
</organism>
<protein>
    <submittedName>
        <fullName evidence="1">Uncharacterized protein</fullName>
    </submittedName>
</protein>
<sequence length="35" mass="4221">MLNKPFQPTNNFLDWLSLQSKFYQDTHSPQKHSNK</sequence>
<reference evidence="1" key="1">
    <citation type="submission" date="2014-11" db="EMBL/GenBank/DDBJ databases">
        <authorList>
            <person name="Amaro Gonzalez C."/>
        </authorList>
    </citation>
    <scope>NUCLEOTIDE SEQUENCE</scope>
</reference>
<dbReference type="EMBL" id="GBXM01039115">
    <property type="protein sequence ID" value="JAH69462.1"/>
    <property type="molecule type" value="Transcribed_RNA"/>
</dbReference>
<name>A0A0E9UUH6_ANGAN</name>